<reference evidence="2 3" key="1">
    <citation type="journal article" date="2019" name="Nat. Ecol. Evol.">
        <title>Megaphylogeny resolves global patterns of mushroom evolution.</title>
        <authorList>
            <person name="Varga T."/>
            <person name="Krizsan K."/>
            <person name="Foldi C."/>
            <person name="Dima B."/>
            <person name="Sanchez-Garcia M."/>
            <person name="Sanchez-Ramirez S."/>
            <person name="Szollosi G.J."/>
            <person name="Szarkandi J.G."/>
            <person name="Papp V."/>
            <person name="Albert L."/>
            <person name="Andreopoulos W."/>
            <person name="Angelini C."/>
            <person name="Antonin V."/>
            <person name="Barry K.W."/>
            <person name="Bougher N.L."/>
            <person name="Buchanan P."/>
            <person name="Buyck B."/>
            <person name="Bense V."/>
            <person name="Catcheside P."/>
            <person name="Chovatia M."/>
            <person name="Cooper J."/>
            <person name="Damon W."/>
            <person name="Desjardin D."/>
            <person name="Finy P."/>
            <person name="Geml J."/>
            <person name="Haridas S."/>
            <person name="Hughes K."/>
            <person name="Justo A."/>
            <person name="Karasinski D."/>
            <person name="Kautmanova I."/>
            <person name="Kiss B."/>
            <person name="Kocsube S."/>
            <person name="Kotiranta H."/>
            <person name="LaButti K.M."/>
            <person name="Lechner B.E."/>
            <person name="Liimatainen K."/>
            <person name="Lipzen A."/>
            <person name="Lukacs Z."/>
            <person name="Mihaltcheva S."/>
            <person name="Morgado L.N."/>
            <person name="Niskanen T."/>
            <person name="Noordeloos M.E."/>
            <person name="Ohm R.A."/>
            <person name="Ortiz-Santana B."/>
            <person name="Ovrebo C."/>
            <person name="Racz N."/>
            <person name="Riley R."/>
            <person name="Savchenko A."/>
            <person name="Shiryaev A."/>
            <person name="Soop K."/>
            <person name="Spirin V."/>
            <person name="Szebenyi C."/>
            <person name="Tomsovsky M."/>
            <person name="Tulloss R.E."/>
            <person name="Uehling J."/>
            <person name="Grigoriev I.V."/>
            <person name="Vagvolgyi C."/>
            <person name="Papp T."/>
            <person name="Martin F.M."/>
            <person name="Miettinen O."/>
            <person name="Hibbett D.S."/>
            <person name="Nagy L.G."/>
        </authorList>
    </citation>
    <scope>NUCLEOTIDE SEQUENCE [LARGE SCALE GENOMIC DNA]</scope>
    <source>
        <strain evidence="2 3">CBS 121175</strain>
    </source>
</reference>
<accession>A0A5C3KIB6</accession>
<dbReference type="InterPro" id="IPR018608">
    <property type="entry name" value="Gti1/Pac2"/>
</dbReference>
<keyword evidence="3" id="KW-1185">Reference proteome</keyword>
<evidence type="ECO:0000313" key="3">
    <source>
        <dbReference type="Proteomes" id="UP000307440"/>
    </source>
</evidence>
<proteinExistence type="predicted"/>
<sequence length="297" mass="33629">MTSTVVTHPSLHIRDAHDAHVVLEAVRLNILPLIKRRLLSNEREDLKSGHVYVWEEAQDDGGLLRWTDGRRWSQSRMRGDYLFYEEKIETTQDERDAKAARRACRAADPGALVPPPVRRKDRPTKPNGLTKQTYSVTVHLPGSGQTRKWHVVAYFSGNDYTRLPVIENYEYLRNVRVPPGIFLSNKVLCARTDRFSYYSDESELCDDSSMVSSPTMSHYTPASPPCSPSRQVSPVLNLPRLFSPPTNQSRITLPPISTLDSKGRVISSFNAPNSSPLPYTPLSPEDRRALDSFRVLL</sequence>
<dbReference type="Pfam" id="PF09729">
    <property type="entry name" value="Gti1_Pac2"/>
    <property type="match status" value="1"/>
</dbReference>
<organism evidence="2 3">
    <name type="scientific">Coprinopsis marcescibilis</name>
    <name type="common">Agaric fungus</name>
    <name type="synonym">Psathyrella marcescibilis</name>
    <dbReference type="NCBI Taxonomy" id="230819"/>
    <lineage>
        <taxon>Eukaryota</taxon>
        <taxon>Fungi</taxon>
        <taxon>Dikarya</taxon>
        <taxon>Basidiomycota</taxon>
        <taxon>Agaricomycotina</taxon>
        <taxon>Agaricomycetes</taxon>
        <taxon>Agaricomycetidae</taxon>
        <taxon>Agaricales</taxon>
        <taxon>Agaricineae</taxon>
        <taxon>Psathyrellaceae</taxon>
        <taxon>Coprinopsis</taxon>
    </lineage>
</organism>
<evidence type="ECO:0000256" key="1">
    <source>
        <dbReference type="SAM" id="MobiDB-lite"/>
    </source>
</evidence>
<dbReference type="PANTHER" id="PTHR28027">
    <property type="entry name" value="TRANSCRIPTIONAL REGULATOR MIT1"/>
    <property type="match status" value="1"/>
</dbReference>
<protein>
    <recommendedName>
        <fullName evidence="4">cAMP-independent regulatory protein pac2</fullName>
    </recommendedName>
</protein>
<evidence type="ECO:0008006" key="4">
    <source>
        <dbReference type="Google" id="ProtNLM"/>
    </source>
</evidence>
<dbReference type="AlphaFoldDB" id="A0A5C3KIB6"/>
<feature type="region of interest" description="Disordered" evidence="1">
    <location>
        <begin position="109"/>
        <end position="130"/>
    </location>
</feature>
<feature type="region of interest" description="Disordered" evidence="1">
    <location>
        <begin position="206"/>
        <end position="231"/>
    </location>
</feature>
<dbReference type="EMBL" id="ML210335">
    <property type="protein sequence ID" value="TFK19553.1"/>
    <property type="molecule type" value="Genomic_DNA"/>
</dbReference>
<dbReference type="Proteomes" id="UP000307440">
    <property type="component" value="Unassembled WGS sequence"/>
</dbReference>
<dbReference type="PANTHER" id="PTHR28027:SF1">
    <property type="entry name" value="CAMP INDEPENDENT REGULATORY PROTEIN (AFU_ORTHOLOGUE AFUA_3G09640)"/>
    <property type="match status" value="1"/>
</dbReference>
<dbReference type="GO" id="GO:0003677">
    <property type="term" value="F:DNA binding"/>
    <property type="evidence" value="ECO:0007669"/>
    <property type="project" value="TreeGrafter"/>
</dbReference>
<feature type="compositionally biased region" description="Polar residues" evidence="1">
    <location>
        <begin position="209"/>
        <end position="220"/>
    </location>
</feature>
<dbReference type="OrthoDB" id="5572844at2759"/>
<name>A0A5C3KIB6_COPMA</name>
<gene>
    <name evidence="2" type="ORF">FA15DRAFT_626618</name>
</gene>
<evidence type="ECO:0000313" key="2">
    <source>
        <dbReference type="EMBL" id="TFK19553.1"/>
    </source>
</evidence>